<protein>
    <submittedName>
        <fullName evidence="1">Uncharacterized protein</fullName>
    </submittedName>
</protein>
<evidence type="ECO:0000313" key="1">
    <source>
        <dbReference type="EMBL" id="OAG25406.1"/>
    </source>
</evidence>
<dbReference type="KEGG" id="aalt:CC77DRAFT_318698"/>
<dbReference type="EMBL" id="KV441470">
    <property type="protein sequence ID" value="OAG25406.1"/>
    <property type="molecule type" value="Genomic_DNA"/>
</dbReference>
<reference evidence="1 2" key="1">
    <citation type="submission" date="2016-05" db="EMBL/GenBank/DDBJ databases">
        <title>Comparative analysis of secretome profiles of manganese(II)-oxidizing ascomycete fungi.</title>
        <authorList>
            <consortium name="DOE Joint Genome Institute"/>
            <person name="Zeiner C.A."/>
            <person name="Purvine S.O."/>
            <person name="Zink E.M."/>
            <person name="Wu S."/>
            <person name="Pasa-Tolic L."/>
            <person name="Chaput D.L."/>
            <person name="Haridas S."/>
            <person name="Grigoriev I.V."/>
            <person name="Santelli C.M."/>
            <person name="Hansel C.M."/>
        </authorList>
    </citation>
    <scope>NUCLEOTIDE SEQUENCE [LARGE SCALE GENOMIC DNA]</scope>
    <source>
        <strain evidence="1 2">SRC1lrK2f</strain>
    </source>
</reference>
<accession>A0A177E0Z8</accession>
<sequence>MEERLKRRRNSRTWRGGIAHAMVGKLTSRSFSRIPSVLLYLASFVLADCPTHLPATLVSATIKPFSERRKKERKQTRLQVLYVDERGWGCNEGLEDDVGNSALGSATVAPCPIETSSERQSVIVSLD</sequence>
<keyword evidence="2" id="KW-1185">Reference proteome</keyword>
<gene>
    <name evidence="1" type="ORF">CC77DRAFT_318698</name>
</gene>
<organism evidence="1 2">
    <name type="scientific">Alternaria alternata</name>
    <name type="common">Alternaria rot fungus</name>
    <name type="synonym">Torula alternata</name>
    <dbReference type="NCBI Taxonomy" id="5599"/>
    <lineage>
        <taxon>Eukaryota</taxon>
        <taxon>Fungi</taxon>
        <taxon>Dikarya</taxon>
        <taxon>Ascomycota</taxon>
        <taxon>Pezizomycotina</taxon>
        <taxon>Dothideomycetes</taxon>
        <taxon>Pleosporomycetidae</taxon>
        <taxon>Pleosporales</taxon>
        <taxon>Pleosporineae</taxon>
        <taxon>Pleosporaceae</taxon>
        <taxon>Alternaria</taxon>
        <taxon>Alternaria sect. Alternaria</taxon>
        <taxon>Alternaria alternata complex</taxon>
    </lineage>
</organism>
<dbReference type="RefSeq" id="XP_018390827.1">
    <property type="nucleotide sequence ID" value="XM_018531240.1"/>
</dbReference>
<dbReference type="VEuPathDB" id="FungiDB:CC77DRAFT_318698"/>
<dbReference type="Proteomes" id="UP000077248">
    <property type="component" value="Unassembled WGS sequence"/>
</dbReference>
<dbReference type="AlphaFoldDB" id="A0A177E0Z8"/>
<name>A0A177E0Z8_ALTAL</name>
<evidence type="ECO:0000313" key="2">
    <source>
        <dbReference type="Proteomes" id="UP000077248"/>
    </source>
</evidence>
<proteinExistence type="predicted"/>
<dbReference type="GeneID" id="29116834"/>